<feature type="non-terminal residue" evidence="3">
    <location>
        <position position="1"/>
    </location>
</feature>
<evidence type="ECO:0000259" key="2">
    <source>
        <dbReference type="Pfam" id="PF01765"/>
    </source>
</evidence>
<feature type="region of interest" description="Disordered" evidence="1">
    <location>
        <begin position="1"/>
        <end position="36"/>
    </location>
</feature>
<dbReference type="SUPFAM" id="SSF55194">
    <property type="entry name" value="Ribosome recycling factor, RRF"/>
    <property type="match status" value="1"/>
</dbReference>
<protein>
    <recommendedName>
        <fullName evidence="2">Ribosome recycling factor domain-containing protein</fullName>
    </recommendedName>
</protein>
<accession>X1TXA3</accession>
<evidence type="ECO:0000256" key="1">
    <source>
        <dbReference type="SAM" id="MobiDB-lite"/>
    </source>
</evidence>
<gene>
    <name evidence="3" type="ORF">S12H4_49156</name>
</gene>
<dbReference type="InterPro" id="IPR023584">
    <property type="entry name" value="Ribosome_recyc_fac_dom"/>
</dbReference>
<comment type="caution">
    <text evidence="3">The sequence shown here is derived from an EMBL/GenBank/DDBJ whole genome shotgun (WGS) entry which is preliminary data.</text>
</comment>
<feature type="domain" description="Ribosome recycling factor" evidence="2">
    <location>
        <begin position="1"/>
        <end position="54"/>
    </location>
</feature>
<sequence>RNIRRDANGKLEQMKNQGSISEDDYHRYHEKNDKAIRERSEEIDKLVKERNKQLRTI</sequence>
<dbReference type="Pfam" id="PF01765">
    <property type="entry name" value="RRF"/>
    <property type="match status" value="1"/>
</dbReference>
<feature type="compositionally biased region" description="Basic and acidic residues" evidence="1">
    <location>
        <begin position="23"/>
        <end position="36"/>
    </location>
</feature>
<feature type="compositionally biased region" description="Basic and acidic residues" evidence="1">
    <location>
        <begin position="1"/>
        <end position="13"/>
    </location>
</feature>
<dbReference type="AlphaFoldDB" id="X1TXA3"/>
<proteinExistence type="predicted"/>
<reference evidence="3" key="1">
    <citation type="journal article" date="2014" name="Front. Microbiol.">
        <title>High frequency of phylogenetically diverse reductive dehalogenase-homologous genes in deep subseafloor sedimentary metagenomes.</title>
        <authorList>
            <person name="Kawai M."/>
            <person name="Futagami T."/>
            <person name="Toyoda A."/>
            <person name="Takaki Y."/>
            <person name="Nishi S."/>
            <person name="Hori S."/>
            <person name="Arai W."/>
            <person name="Tsubouchi T."/>
            <person name="Morono Y."/>
            <person name="Uchiyama I."/>
            <person name="Ito T."/>
            <person name="Fujiyama A."/>
            <person name="Inagaki F."/>
            <person name="Takami H."/>
        </authorList>
    </citation>
    <scope>NUCLEOTIDE SEQUENCE</scope>
    <source>
        <strain evidence="3">Expedition CK06-06</strain>
    </source>
</reference>
<dbReference type="InterPro" id="IPR036191">
    <property type="entry name" value="RRF_sf"/>
</dbReference>
<organism evidence="3">
    <name type="scientific">marine sediment metagenome</name>
    <dbReference type="NCBI Taxonomy" id="412755"/>
    <lineage>
        <taxon>unclassified sequences</taxon>
        <taxon>metagenomes</taxon>
        <taxon>ecological metagenomes</taxon>
    </lineage>
</organism>
<name>X1TXA3_9ZZZZ</name>
<evidence type="ECO:0000313" key="3">
    <source>
        <dbReference type="EMBL" id="GAJ09894.1"/>
    </source>
</evidence>
<dbReference type="EMBL" id="BARW01030805">
    <property type="protein sequence ID" value="GAJ09894.1"/>
    <property type="molecule type" value="Genomic_DNA"/>
</dbReference>
<dbReference type="Gene3D" id="1.10.132.20">
    <property type="entry name" value="Ribosome-recycling factor"/>
    <property type="match status" value="1"/>
</dbReference>